<sequence length="241" mass="27618">MSTTSDSTNIDRRKEPSSSSTAITDPISKQDGRGLCLAETQIENPKPLSPKPHPPSITQLLIDFIDQMETHPTEMISQGENDYEKDLQQLCTVAGKIYEGAQKAEYFFSSACIYRVPEDLRKLNERAYTPRLIAIGPLHQNDEHLQTPLQYIKMSYTNYLLSRLTAEMKDQQELEEQTKLRVLQKCLAEMKTSLDDAKKCYAEEVTMDEEMMLVDGCFILEFLYRCRTFDDVRNLKASALL</sequence>
<evidence type="ECO:0000313" key="2">
    <source>
        <dbReference type="EMBL" id="KAG5550482.1"/>
    </source>
</evidence>
<organism evidence="2 3">
    <name type="scientific">Rhododendron griersonianum</name>
    <dbReference type="NCBI Taxonomy" id="479676"/>
    <lineage>
        <taxon>Eukaryota</taxon>
        <taxon>Viridiplantae</taxon>
        <taxon>Streptophyta</taxon>
        <taxon>Embryophyta</taxon>
        <taxon>Tracheophyta</taxon>
        <taxon>Spermatophyta</taxon>
        <taxon>Magnoliopsida</taxon>
        <taxon>eudicotyledons</taxon>
        <taxon>Gunneridae</taxon>
        <taxon>Pentapetalae</taxon>
        <taxon>asterids</taxon>
        <taxon>Ericales</taxon>
        <taxon>Ericaceae</taxon>
        <taxon>Ericoideae</taxon>
        <taxon>Rhodoreae</taxon>
        <taxon>Rhododendron</taxon>
    </lineage>
</organism>
<comment type="caution">
    <text evidence="2">The sequence shown here is derived from an EMBL/GenBank/DDBJ whole genome shotgun (WGS) entry which is preliminary data.</text>
</comment>
<protein>
    <submittedName>
        <fullName evidence="2">Uncharacterized protein</fullName>
    </submittedName>
</protein>
<dbReference type="EMBL" id="JACTNZ010000005">
    <property type="protein sequence ID" value="KAG5550482.1"/>
    <property type="molecule type" value="Genomic_DNA"/>
</dbReference>
<name>A0AAV6KE65_9ERIC</name>
<dbReference type="Proteomes" id="UP000823749">
    <property type="component" value="Chromosome 5"/>
</dbReference>
<evidence type="ECO:0000313" key="3">
    <source>
        <dbReference type="Proteomes" id="UP000823749"/>
    </source>
</evidence>
<dbReference type="AlphaFoldDB" id="A0AAV6KE65"/>
<keyword evidence="3" id="KW-1185">Reference proteome</keyword>
<accession>A0AAV6KE65</accession>
<dbReference type="PANTHER" id="PTHR31170:SF25">
    <property type="entry name" value="BNAA09G04570D PROTEIN"/>
    <property type="match status" value="1"/>
</dbReference>
<evidence type="ECO:0000256" key="1">
    <source>
        <dbReference type="SAM" id="MobiDB-lite"/>
    </source>
</evidence>
<reference evidence="2" key="1">
    <citation type="submission" date="2020-08" db="EMBL/GenBank/DDBJ databases">
        <title>Plant Genome Project.</title>
        <authorList>
            <person name="Zhang R.-G."/>
        </authorList>
    </citation>
    <scope>NUCLEOTIDE SEQUENCE</scope>
    <source>
        <strain evidence="2">WSP0</strain>
        <tissue evidence="2">Leaf</tissue>
    </source>
</reference>
<dbReference type="Pfam" id="PF03140">
    <property type="entry name" value="DUF247"/>
    <property type="match status" value="1"/>
</dbReference>
<gene>
    <name evidence="2" type="ORF">RHGRI_015450</name>
</gene>
<dbReference type="PANTHER" id="PTHR31170">
    <property type="entry name" value="BNAC04G53230D PROTEIN"/>
    <property type="match status" value="1"/>
</dbReference>
<proteinExistence type="predicted"/>
<dbReference type="InterPro" id="IPR004158">
    <property type="entry name" value="DUF247_pln"/>
</dbReference>
<feature type="region of interest" description="Disordered" evidence="1">
    <location>
        <begin position="1"/>
        <end position="54"/>
    </location>
</feature>